<dbReference type="Pfam" id="PF00172">
    <property type="entry name" value="Zn_clus"/>
    <property type="match status" value="1"/>
</dbReference>
<comment type="caution">
    <text evidence="8">The sequence shown here is derived from an EMBL/GenBank/DDBJ whole genome shotgun (WGS) entry which is preliminary data.</text>
</comment>
<feature type="region of interest" description="Disordered" evidence="6">
    <location>
        <begin position="98"/>
        <end position="122"/>
    </location>
</feature>
<dbReference type="CDD" id="cd12148">
    <property type="entry name" value="fungal_TF_MHR"/>
    <property type="match status" value="1"/>
</dbReference>
<keyword evidence="4" id="KW-0804">Transcription</keyword>
<feature type="compositionally biased region" description="Low complexity" evidence="6">
    <location>
        <begin position="691"/>
        <end position="707"/>
    </location>
</feature>
<evidence type="ECO:0000256" key="3">
    <source>
        <dbReference type="ARBA" id="ARBA00023125"/>
    </source>
</evidence>
<evidence type="ECO:0000256" key="2">
    <source>
        <dbReference type="ARBA" id="ARBA00023015"/>
    </source>
</evidence>
<feature type="compositionally biased region" description="Acidic residues" evidence="6">
    <location>
        <begin position="505"/>
        <end position="516"/>
    </location>
</feature>
<dbReference type="GO" id="GO:0008270">
    <property type="term" value="F:zinc ion binding"/>
    <property type="evidence" value="ECO:0007669"/>
    <property type="project" value="InterPro"/>
</dbReference>
<dbReference type="GO" id="GO:0000976">
    <property type="term" value="F:transcription cis-regulatory region binding"/>
    <property type="evidence" value="ECO:0007669"/>
    <property type="project" value="TreeGrafter"/>
</dbReference>
<feature type="domain" description="Zn(2)-C6 fungal-type" evidence="7">
    <location>
        <begin position="13"/>
        <end position="45"/>
    </location>
</feature>
<keyword evidence="5" id="KW-0539">Nucleus</keyword>
<dbReference type="PANTHER" id="PTHR31845">
    <property type="entry name" value="FINGER DOMAIN PROTEIN, PUTATIVE-RELATED"/>
    <property type="match status" value="1"/>
</dbReference>
<keyword evidence="3" id="KW-0238">DNA-binding</keyword>
<dbReference type="InterPro" id="IPR001138">
    <property type="entry name" value="Zn2Cys6_DnaBD"/>
</dbReference>
<evidence type="ECO:0000313" key="9">
    <source>
        <dbReference type="Proteomes" id="UP000307173"/>
    </source>
</evidence>
<proteinExistence type="predicted"/>
<dbReference type="STRING" id="52247.A0A4T0X2Q7"/>
<dbReference type="InterPro" id="IPR051089">
    <property type="entry name" value="prtT"/>
</dbReference>
<evidence type="ECO:0000256" key="1">
    <source>
        <dbReference type="ARBA" id="ARBA00004123"/>
    </source>
</evidence>
<dbReference type="GO" id="GO:0005634">
    <property type="term" value="C:nucleus"/>
    <property type="evidence" value="ECO:0007669"/>
    <property type="project" value="UniProtKB-SubCell"/>
</dbReference>
<keyword evidence="9" id="KW-1185">Reference proteome</keyword>
<dbReference type="PROSITE" id="PS00463">
    <property type="entry name" value="ZN2_CY6_FUNGAL_1"/>
    <property type="match status" value="1"/>
</dbReference>
<dbReference type="GO" id="GO:0000981">
    <property type="term" value="F:DNA-binding transcription factor activity, RNA polymerase II-specific"/>
    <property type="evidence" value="ECO:0007669"/>
    <property type="project" value="InterPro"/>
</dbReference>
<dbReference type="OrthoDB" id="4060227at2759"/>
<dbReference type="Proteomes" id="UP000307173">
    <property type="component" value="Unassembled WGS sequence"/>
</dbReference>
<evidence type="ECO:0000256" key="5">
    <source>
        <dbReference type="ARBA" id="ARBA00023242"/>
    </source>
</evidence>
<dbReference type="EMBL" id="SELW01000283">
    <property type="protein sequence ID" value="TID29601.1"/>
    <property type="molecule type" value="Genomic_DNA"/>
</dbReference>
<organism evidence="8 9">
    <name type="scientific">Pichia inconspicua</name>
    <dbReference type="NCBI Taxonomy" id="52247"/>
    <lineage>
        <taxon>Eukaryota</taxon>
        <taxon>Fungi</taxon>
        <taxon>Dikarya</taxon>
        <taxon>Ascomycota</taxon>
        <taxon>Saccharomycotina</taxon>
        <taxon>Pichiomycetes</taxon>
        <taxon>Pichiales</taxon>
        <taxon>Pichiaceae</taxon>
        <taxon>Pichia</taxon>
    </lineage>
</organism>
<feature type="compositionally biased region" description="Low complexity" evidence="6">
    <location>
        <begin position="98"/>
        <end position="111"/>
    </location>
</feature>
<name>A0A4T0X2Q7_9ASCO</name>
<feature type="region of interest" description="Disordered" evidence="6">
    <location>
        <begin position="671"/>
        <end position="707"/>
    </location>
</feature>
<dbReference type="SUPFAM" id="SSF57701">
    <property type="entry name" value="Zn2/Cys6 DNA-binding domain"/>
    <property type="match status" value="1"/>
</dbReference>
<feature type="region of interest" description="Disordered" evidence="6">
    <location>
        <begin position="493"/>
        <end position="516"/>
    </location>
</feature>
<dbReference type="SMART" id="SM00066">
    <property type="entry name" value="GAL4"/>
    <property type="match status" value="1"/>
</dbReference>
<dbReference type="AlphaFoldDB" id="A0A4T0X2Q7"/>
<accession>A0A4T0X2Q7</accession>
<sequence length="707" mass="79907">MTDLDKPKGRFKACTLCRKSKIKCLRDDDKLSCKRCQSLGLQCVFEYKVPSYKLANDLIIDKPTYTPIQSQSKKPDNNSNVLHINNILNPETSIVTTTSSNSNSNLNSISVSPPPTTDKNLSKWENSVEDRLSGFGSQLSSILDLLKDQQQQQHSRTHISQPTPINKKHILESPKVPIKRQKISKSPEDRLKLLLSRENASQLFDYFNKNISPQLFGFDISKYSIDSIWETCPLLIATISCISSIHHPTLSSLSLQLEKLVYEFSQNILFTIPDTEIKAFNSIIALCFCGFWFKNNQMFTGLALQLSHTFDLINPNSKSIIPKKDKLKLWYLLYILDGQQSLVFNRKSLIDSNQYTLKNSRKLLDVENENKKETNDIQPSVNADIRLISQVEYHQAINAVFEGQAWDLLTPSSFGLPFKSNLELDKWMVQWTVLLSPFKNNPIWSSKSTLIYYNFAKMHINSKAVRNFHSNGFQLPRFDDIDDDDDDFNSLDNNGIDIETYNSDSDTDDTDDADDDSIIKELSPLQSSRISAQLALSSAQTVLNIVLSDADILNALKYVPIHIHIMLYYAAVLILKSNNHSGKEQSLESSIDAIKIVKRLRHSVIANTPTDRNFSSKLVEALSNLIHDKVQHLKEEIGNSSSKLNLIDSVMNDTDTKELTQHVIKRNNQMKISAWPGYDPGHPTKSIKRGTSTSTSPYSSPAPASPN</sequence>
<dbReference type="PANTHER" id="PTHR31845:SF17">
    <property type="entry name" value="ZN(II)2CYS6 TRANSCRIPTION FACTOR (EUROFUNG)"/>
    <property type="match status" value="1"/>
</dbReference>
<evidence type="ECO:0000256" key="6">
    <source>
        <dbReference type="SAM" id="MobiDB-lite"/>
    </source>
</evidence>
<reference evidence="8 9" key="1">
    <citation type="journal article" date="2019" name="Front. Genet.">
        <title>Whole-Genome Sequencing of the Opportunistic Yeast Pathogen Candida inconspicua Uncovers Its Hybrid Origin.</title>
        <authorList>
            <person name="Mixao V."/>
            <person name="Hansen A.P."/>
            <person name="Saus E."/>
            <person name="Boekhout T."/>
            <person name="Lass-Florl C."/>
            <person name="Gabaldon T."/>
        </authorList>
    </citation>
    <scope>NUCLEOTIDE SEQUENCE [LARGE SCALE GENOMIC DNA]</scope>
    <source>
        <strain evidence="8 9">CBS 180</strain>
    </source>
</reference>
<gene>
    <name evidence="8" type="ORF">CANINC_001875</name>
</gene>
<evidence type="ECO:0000259" key="7">
    <source>
        <dbReference type="PROSITE" id="PS50048"/>
    </source>
</evidence>
<dbReference type="PROSITE" id="PS50048">
    <property type="entry name" value="ZN2_CY6_FUNGAL_2"/>
    <property type="match status" value="1"/>
</dbReference>
<evidence type="ECO:0000256" key="4">
    <source>
        <dbReference type="ARBA" id="ARBA00023163"/>
    </source>
</evidence>
<dbReference type="Gene3D" id="4.10.240.10">
    <property type="entry name" value="Zn(2)-C6 fungal-type DNA-binding domain"/>
    <property type="match status" value="1"/>
</dbReference>
<evidence type="ECO:0000313" key="8">
    <source>
        <dbReference type="EMBL" id="TID29601.1"/>
    </source>
</evidence>
<protein>
    <recommendedName>
        <fullName evidence="7">Zn(2)-C6 fungal-type domain-containing protein</fullName>
    </recommendedName>
</protein>
<comment type="subcellular location">
    <subcellularLocation>
        <location evidence="1">Nucleus</location>
    </subcellularLocation>
</comment>
<dbReference type="InterPro" id="IPR036864">
    <property type="entry name" value="Zn2-C6_fun-type_DNA-bd_sf"/>
</dbReference>
<dbReference type="CDD" id="cd00067">
    <property type="entry name" value="GAL4"/>
    <property type="match status" value="1"/>
</dbReference>
<keyword evidence="2" id="KW-0805">Transcription regulation</keyword>